<reference evidence="5 6" key="2">
    <citation type="submission" date="2020-03" db="EMBL/GenBank/DDBJ databases">
        <title>Kangsaoukella pontilimi gen. nov., sp. nov., a new member of the family Rhodobacteraceae isolated from a tidal mudflat.</title>
        <authorList>
            <person name="Kim I.S."/>
        </authorList>
    </citation>
    <scope>NUCLEOTIDE SEQUENCE [LARGE SCALE GENOMIC DNA]</scope>
    <source>
        <strain evidence="5 6">GH1-50</strain>
    </source>
</reference>
<keyword evidence="2 3" id="KW-0802">TPR repeat</keyword>
<keyword evidence="1" id="KW-0677">Repeat</keyword>
<dbReference type="RefSeq" id="WP_160763718.1">
    <property type="nucleotide sequence ID" value="NZ_WUPT01000001.1"/>
</dbReference>
<feature type="chain" id="PRO_5029022130" evidence="4">
    <location>
        <begin position="18"/>
        <end position="179"/>
    </location>
</feature>
<keyword evidence="4" id="KW-0732">Signal</keyword>
<dbReference type="InterPro" id="IPR011990">
    <property type="entry name" value="TPR-like_helical_dom_sf"/>
</dbReference>
<dbReference type="Gene3D" id="1.25.40.10">
    <property type="entry name" value="Tetratricopeptide repeat domain"/>
    <property type="match status" value="1"/>
</dbReference>
<dbReference type="InterPro" id="IPR050498">
    <property type="entry name" value="Ycf3"/>
</dbReference>
<protein>
    <submittedName>
        <fullName evidence="5">Uncharacterized protein</fullName>
    </submittedName>
</protein>
<dbReference type="InterPro" id="IPR019734">
    <property type="entry name" value="TPR_rpt"/>
</dbReference>
<evidence type="ECO:0000256" key="1">
    <source>
        <dbReference type="ARBA" id="ARBA00022737"/>
    </source>
</evidence>
<dbReference type="Proteomes" id="UP000480350">
    <property type="component" value="Unassembled WGS sequence"/>
</dbReference>
<sequence>MLRLSVIAICLAGVASAECPPAPDIIDAETELLGQVQAAGNELQARPYSLGLWELWTTAPDEAAQALLDRGMNARASWNFVEATDAFDRLVAYCPDYAEGYNQRAFVNFLSEDYEAALVDLDRAIALSPRHVGAISGKGLTLIGLDRIKEGQDVLREAVKLNPWLSERHLIPEEQGEEL</sequence>
<proteinExistence type="predicted"/>
<dbReference type="AlphaFoldDB" id="A0A7C9IP58"/>
<dbReference type="PANTHER" id="PTHR44858:SF1">
    <property type="entry name" value="UDP-N-ACETYLGLUCOSAMINE--PEPTIDE N-ACETYLGLUCOSAMINYLTRANSFERASE SPINDLY-RELATED"/>
    <property type="match status" value="1"/>
</dbReference>
<evidence type="ECO:0000313" key="5">
    <source>
        <dbReference type="EMBL" id="MXQ07870.1"/>
    </source>
</evidence>
<dbReference type="SUPFAM" id="SSF48452">
    <property type="entry name" value="TPR-like"/>
    <property type="match status" value="1"/>
</dbReference>
<evidence type="ECO:0000256" key="4">
    <source>
        <dbReference type="SAM" id="SignalP"/>
    </source>
</evidence>
<feature type="signal peptide" evidence="4">
    <location>
        <begin position="1"/>
        <end position="17"/>
    </location>
</feature>
<evidence type="ECO:0000256" key="3">
    <source>
        <dbReference type="PROSITE-ProRule" id="PRU00339"/>
    </source>
</evidence>
<dbReference type="EMBL" id="WUPT01000001">
    <property type="protein sequence ID" value="MXQ07870.1"/>
    <property type="molecule type" value="Genomic_DNA"/>
</dbReference>
<comment type="caution">
    <text evidence="5">The sequence shown here is derived from an EMBL/GenBank/DDBJ whole genome shotgun (WGS) entry which is preliminary data.</text>
</comment>
<dbReference type="SMART" id="SM00028">
    <property type="entry name" value="TPR"/>
    <property type="match status" value="2"/>
</dbReference>
<feature type="repeat" description="TPR" evidence="3">
    <location>
        <begin position="98"/>
        <end position="131"/>
    </location>
</feature>
<accession>A0A7C9IP58</accession>
<dbReference type="PROSITE" id="PS50005">
    <property type="entry name" value="TPR"/>
    <property type="match status" value="1"/>
</dbReference>
<keyword evidence="6" id="KW-1185">Reference proteome</keyword>
<dbReference type="PANTHER" id="PTHR44858">
    <property type="entry name" value="TETRATRICOPEPTIDE REPEAT PROTEIN 6"/>
    <property type="match status" value="1"/>
</dbReference>
<gene>
    <name evidence="5" type="ORF">GQ651_08425</name>
</gene>
<organism evidence="5 6">
    <name type="scientific">Kangsaoukella pontilimi</name>
    <dbReference type="NCBI Taxonomy" id="2691042"/>
    <lineage>
        <taxon>Bacteria</taxon>
        <taxon>Pseudomonadati</taxon>
        <taxon>Pseudomonadota</taxon>
        <taxon>Alphaproteobacteria</taxon>
        <taxon>Rhodobacterales</taxon>
        <taxon>Paracoccaceae</taxon>
        <taxon>Kangsaoukella</taxon>
    </lineage>
</organism>
<evidence type="ECO:0000256" key="2">
    <source>
        <dbReference type="ARBA" id="ARBA00022803"/>
    </source>
</evidence>
<name>A0A7C9IP58_9RHOB</name>
<evidence type="ECO:0000313" key="6">
    <source>
        <dbReference type="Proteomes" id="UP000480350"/>
    </source>
</evidence>
<reference evidence="5 6" key="1">
    <citation type="submission" date="2019-12" db="EMBL/GenBank/DDBJ databases">
        <authorList>
            <person name="Lee S.D."/>
        </authorList>
    </citation>
    <scope>NUCLEOTIDE SEQUENCE [LARGE SCALE GENOMIC DNA]</scope>
    <source>
        <strain evidence="5 6">GH1-50</strain>
    </source>
</reference>